<sequence>MNKTAHRFLLSAGAGALALAAWPALAADAADEAQVGGSVVGERTEAPKSSQEIVVQGEIGYRNRTDQAEPVLVYDEEYFQRFEPLTAGDALKRVPSVTFLSDVIESDGPRLRGLDPGYTQILINGEKVPGPNPDRSFFLDRIPAELIEQVEIVRSSSARRTGDAVAGTINIKLRDALSLDGGYIKGGGLLFDDGELKPTAGFYYGGELGPGRVLIGANVQGRYNPKEKTSFRYGDSPENNPDFLTDDFDNREDQSDIRDGTDYAFNGSYALESDVTTFELSGNYVRTDRTETERSLEYNVATGTPGPIGFDGDEEPGLLTDAYQLEDIEQENWGIASKLSHEWSLGKTAFKWGYARFNDNADGIETEVDFETGEEGAPENAEWESELVVTRNVDEELSFALDHAFPLSAGVNFVIGGFLQEKDRRADITTFEQGDELDGRAWDQFTVSPAGLIDADAFEEDDRALSTIAEDRRDVYALLEGNHGPVSWEAGVRWENTETRIVDLSADPEDAETEYDYDHFLPSASIKFDTGAGRVTASVARTVRRPQFDYLTPVTLEGELGDNDLRGNPQLMPEMAWGGDLGYEHRLGRTGVIGVNLFYRKVEDLVELVNTGEEGDEGEGSFVLQPRNVGDGKVYGIEFDLSADLAFLGLPDTGVFGNVSLLDSEITDMFGERRFNDQSEYVYNFGFIQNLRQLGAAFGASYRKQGKAYGRIVSEEVTTTYGADLEVFVEKRIGDSFTIRAVGSNLLDGKKREVFNKFDTIEDQEDRDFDEYELEAERAGPVFQLVARYAF</sequence>
<dbReference type="SUPFAM" id="SSF56935">
    <property type="entry name" value="Porins"/>
    <property type="match status" value="1"/>
</dbReference>
<dbReference type="Gene3D" id="2.40.170.20">
    <property type="entry name" value="TonB-dependent receptor, beta-barrel domain"/>
    <property type="match status" value="1"/>
</dbReference>
<comment type="subcellular location">
    <subcellularLocation>
        <location evidence="1">Cell outer membrane</location>
    </subcellularLocation>
</comment>
<dbReference type="EMBL" id="WTYK01000005">
    <property type="protein sequence ID" value="MXP42017.1"/>
    <property type="molecule type" value="Genomic_DNA"/>
</dbReference>
<evidence type="ECO:0000256" key="1">
    <source>
        <dbReference type="ARBA" id="ARBA00004442"/>
    </source>
</evidence>
<protein>
    <submittedName>
        <fullName evidence="8">Outer membrane beta-barrel protein</fullName>
    </submittedName>
</protein>
<feature type="region of interest" description="Disordered" evidence="4">
    <location>
        <begin position="227"/>
        <end position="257"/>
    </location>
</feature>
<dbReference type="InterPro" id="IPR037066">
    <property type="entry name" value="Plug_dom_sf"/>
</dbReference>
<keyword evidence="3" id="KW-0998">Cell outer membrane</keyword>
<reference evidence="8 9" key="1">
    <citation type="submission" date="2019-12" db="EMBL/GenBank/DDBJ databases">
        <title>Genomic-based taxomic classification of the family Erythrobacteraceae.</title>
        <authorList>
            <person name="Xu L."/>
        </authorList>
    </citation>
    <scope>NUCLEOTIDE SEQUENCE [LARGE SCALE GENOMIC DNA]</scope>
    <source>
        <strain evidence="8 9">MCCC 1K02066</strain>
    </source>
</reference>
<feature type="chain" id="PRO_5026164114" evidence="5">
    <location>
        <begin position="27"/>
        <end position="791"/>
    </location>
</feature>
<proteinExistence type="predicted"/>
<evidence type="ECO:0000259" key="7">
    <source>
        <dbReference type="Pfam" id="PF14905"/>
    </source>
</evidence>
<dbReference type="AlphaFoldDB" id="A0A6I4UXE1"/>
<feature type="domain" description="TonB-dependent receptor plug" evidence="6">
    <location>
        <begin position="66"/>
        <end position="168"/>
    </location>
</feature>
<name>A0A6I4UXE1_9SPHN</name>
<evidence type="ECO:0000256" key="4">
    <source>
        <dbReference type="SAM" id="MobiDB-lite"/>
    </source>
</evidence>
<feature type="signal peptide" evidence="5">
    <location>
        <begin position="1"/>
        <end position="26"/>
    </location>
</feature>
<dbReference type="GO" id="GO:0009279">
    <property type="term" value="C:cell outer membrane"/>
    <property type="evidence" value="ECO:0007669"/>
    <property type="project" value="UniProtKB-SubCell"/>
</dbReference>
<dbReference type="Pfam" id="PF14905">
    <property type="entry name" value="OMP_b-brl_3"/>
    <property type="match status" value="1"/>
</dbReference>
<evidence type="ECO:0000256" key="3">
    <source>
        <dbReference type="ARBA" id="ARBA00023237"/>
    </source>
</evidence>
<organism evidence="8 9">
    <name type="scientific">Croceibacterium soli</name>
    <dbReference type="NCBI Taxonomy" id="1739690"/>
    <lineage>
        <taxon>Bacteria</taxon>
        <taxon>Pseudomonadati</taxon>
        <taxon>Pseudomonadota</taxon>
        <taxon>Alphaproteobacteria</taxon>
        <taxon>Sphingomonadales</taxon>
        <taxon>Erythrobacteraceae</taxon>
        <taxon>Croceibacterium</taxon>
    </lineage>
</organism>
<dbReference type="InterPro" id="IPR012910">
    <property type="entry name" value="Plug_dom"/>
</dbReference>
<dbReference type="InterPro" id="IPR041700">
    <property type="entry name" value="OMP_b-brl_3"/>
</dbReference>
<comment type="caution">
    <text evidence="8">The sequence shown here is derived from an EMBL/GenBank/DDBJ whole genome shotgun (WGS) entry which is preliminary data.</text>
</comment>
<dbReference type="OrthoDB" id="5476657at2"/>
<dbReference type="Pfam" id="PF07715">
    <property type="entry name" value="Plug"/>
    <property type="match status" value="1"/>
</dbReference>
<evidence type="ECO:0000256" key="5">
    <source>
        <dbReference type="SAM" id="SignalP"/>
    </source>
</evidence>
<dbReference type="InterPro" id="IPR036942">
    <property type="entry name" value="Beta-barrel_TonB_sf"/>
</dbReference>
<keyword evidence="5" id="KW-0732">Signal</keyword>
<keyword evidence="9" id="KW-1185">Reference proteome</keyword>
<dbReference type="Proteomes" id="UP000469159">
    <property type="component" value="Unassembled WGS sequence"/>
</dbReference>
<evidence type="ECO:0000256" key="2">
    <source>
        <dbReference type="ARBA" id="ARBA00023136"/>
    </source>
</evidence>
<accession>A0A6I4UXE1</accession>
<evidence type="ECO:0000313" key="9">
    <source>
        <dbReference type="Proteomes" id="UP000469159"/>
    </source>
</evidence>
<dbReference type="PANTHER" id="PTHR40980">
    <property type="entry name" value="PLUG DOMAIN-CONTAINING PROTEIN"/>
    <property type="match status" value="1"/>
</dbReference>
<dbReference type="Gene3D" id="2.170.130.10">
    <property type="entry name" value="TonB-dependent receptor, plug domain"/>
    <property type="match status" value="1"/>
</dbReference>
<evidence type="ECO:0000259" key="6">
    <source>
        <dbReference type="Pfam" id="PF07715"/>
    </source>
</evidence>
<dbReference type="PANTHER" id="PTHR40980:SF4">
    <property type="entry name" value="TONB-DEPENDENT RECEPTOR-LIKE BETA-BARREL DOMAIN-CONTAINING PROTEIN"/>
    <property type="match status" value="1"/>
</dbReference>
<keyword evidence="2" id="KW-0472">Membrane</keyword>
<gene>
    <name evidence="8" type="ORF">GRI75_10235</name>
</gene>
<feature type="domain" description="Outer membrane protein beta-barrel" evidence="7">
    <location>
        <begin position="475"/>
        <end position="702"/>
    </location>
</feature>
<evidence type="ECO:0000313" key="8">
    <source>
        <dbReference type="EMBL" id="MXP42017.1"/>
    </source>
</evidence>
<dbReference type="RefSeq" id="WP_160746874.1">
    <property type="nucleotide sequence ID" value="NZ_WTYK01000005.1"/>
</dbReference>